<dbReference type="RefSeq" id="WP_106521333.1">
    <property type="nucleotide sequence ID" value="NZ_PYGD01000001.1"/>
</dbReference>
<evidence type="ECO:0000313" key="1">
    <source>
        <dbReference type="EMBL" id="PSK94642.1"/>
    </source>
</evidence>
<name>A0A2P8DBQ1_9BACT</name>
<proteinExistence type="predicted"/>
<comment type="caution">
    <text evidence="1">The sequence shown here is derived from an EMBL/GenBank/DDBJ whole genome shotgun (WGS) entry which is preliminary data.</text>
</comment>
<reference evidence="1 2" key="1">
    <citation type="submission" date="2018-03" db="EMBL/GenBank/DDBJ databases">
        <title>Genomic Encyclopedia of Type Strains, Phase III (KMG-III): the genomes of soil and plant-associated and newly described type strains.</title>
        <authorList>
            <person name="Whitman W."/>
        </authorList>
    </citation>
    <scope>NUCLEOTIDE SEQUENCE [LARGE SCALE GENOMIC DNA]</scope>
    <source>
        <strain evidence="1 2">CGMCC 1.12700</strain>
    </source>
</reference>
<organism evidence="1 2">
    <name type="scientific">Taibaiella chishuiensis</name>
    <dbReference type="NCBI Taxonomy" id="1434707"/>
    <lineage>
        <taxon>Bacteria</taxon>
        <taxon>Pseudomonadati</taxon>
        <taxon>Bacteroidota</taxon>
        <taxon>Chitinophagia</taxon>
        <taxon>Chitinophagales</taxon>
        <taxon>Chitinophagaceae</taxon>
        <taxon>Taibaiella</taxon>
    </lineage>
</organism>
<dbReference type="Proteomes" id="UP000240572">
    <property type="component" value="Unassembled WGS sequence"/>
</dbReference>
<evidence type="ECO:0000313" key="2">
    <source>
        <dbReference type="Proteomes" id="UP000240572"/>
    </source>
</evidence>
<protein>
    <submittedName>
        <fullName evidence="1">Uncharacterized protein</fullName>
    </submittedName>
</protein>
<gene>
    <name evidence="1" type="ORF">B0I18_101801</name>
</gene>
<dbReference type="EMBL" id="PYGD01000001">
    <property type="protein sequence ID" value="PSK94642.1"/>
    <property type="molecule type" value="Genomic_DNA"/>
</dbReference>
<keyword evidence="2" id="KW-1185">Reference proteome</keyword>
<accession>A0A2P8DBQ1</accession>
<dbReference type="AlphaFoldDB" id="A0A2P8DBQ1"/>
<sequence length="122" mass="13302">MSNGVTLKFAKDATAAWRAFYAQNVGVPVNDAFRGFWIPINDLKSITDMANSGGINGARIYLAKGTVTDPDLIHVFIVPTVPEVDSNDQPFDADIWEINGVSTIYDFTTPCPAQCDLTSPLY</sequence>
<dbReference type="OrthoDB" id="797757at2"/>